<dbReference type="InterPro" id="IPR011706">
    <property type="entry name" value="Cu-oxidase_C"/>
</dbReference>
<evidence type="ECO:0000259" key="6">
    <source>
        <dbReference type="Pfam" id="PF00394"/>
    </source>
</evidence>
<dbReference type="STRING" id="196109.A0A136J8L0"/>
<dbReference type="GO" id="GO:0016491">
    <property type="term" value="F:oxidoreductase activity"/>
    <property type="evidence" value="ECO:0007669"/>
    <property type="project" value="UniProtKB-KW"/>
</dbReference>
<dbReference type="Proteomes" id="UP000070501">
    <property type="component" value="Unassembled WGS sequence"/>
</dbReference>
<keyword evidence="4" id="KW-0186">Copper</keyword>
<dbReference type="InterPro" id="IPR045087">
    <property type="entry name" value="Cu-oxidase_fam"/>
</dbReference>
<dbReference type="PANTHER" id="PTHR11709">
    <property type="entry name" value="MULTI-COPPER OXIDASE"/>
    <property type="match status" value="1"/>
</dbReference>
<evidence type="ECO:0000256" key="2">
    <source>
        <dbReference type="ARBA" id="ARBA00022723"/>
    </source>
</evidence>
<proteinExistence type="inferred from homology"/>
<keyword evidence="3" id="KW-0560">Oxidoreductase</keyword>
<dbReference type="PROSITE" id="PS00079">
    <property type="entry name" value="MULTICOPPER_OXIDASE1"/>
    <property type="match status" value="1"/>
</dbReference>
<evidence type="ECO:0000256" key="3">
    <source>
        <dbReference type="ARBA" id="ARBA00023002"/>
    </source>
</evidence>
<dbReference type="SUPFAM" id="SSF49503">
    <property type="entry name" value="Cupredoxins"/>
    <property type="match status" value="3"/>
</dbReference>
<dbReference type="Pfam" id="PF07732">
    <property type="entry name" value="Cu-oxidase_3"/>
    <property type="match status" value="1"/>
</dbReference>
<dbReference type="Gene3D" id="2.60.40.420">
    <property type="entry name" value="Cupredoxins - blue copper proteins"/>
    <property type="match status" value="3"/>
</dbReference>
<evidence type="ECO:0000256" key="4">
    <source>
        <dbReference type="ARBA" id="ARBA00023008"/>
    </source>
</evidence>
<feature type="region of interest" description="Disordered" evidence="5">
    <location>
        <begin position="448"/>
        <end position="469"/>
    </location>
</feature>
<name>A0A136J8L0_9PEZI</name>
<sequence>MLASKRSARPEGEDGFGLAWRPLDDYILSLSRDSHTGPTTREYNWTITDAVFNPDGVFRPMVLINNRFPGPLVEANDGDTIAVHVHNRGVNATSIHFHGMYQNGSNAMDGTVGVTQCPIAPGSSYTYRFAIRGQSGSYWYHAHHSAQAGDGLVGPVVVHPVVTHDDSFSMDDFASDRVVMVQEHYHNTTAELLMDYLQPGRENEEPVPDSALINGRGLRSCADFPGWKCDDSVLAYPEIRLARGGRHRLRIINVGAFAEFNVQVDQHAFHVNEVDGTDVEHDEPIHKLAIAPAQRYSIVLEANRNVTTSAGGHDAAFWLRAGMLTTCFTGENPHLHPDMRAIIRYVDEHDQVSAGNKDTTGREPTSKAWDDVVDTVCRDLDTTALRPVAPVRPPPADAYVILRASFRIGDWRLSRGFFNETTWKSNTTSPTLHRFLVAVTVGDSSLNSSEGTIHHDNTSSGMGPGISPAEPSFFDPARELILATHGTAPVVVDIAINNFDDGAHPFHLHGHKFSVLTPSLRGAPPPDQAALEELLAGNATYRAMLENPVRRDTVTVGGYEWLVIRVVLDNPGLWALHCHNAWHGEAGMAMQILVRGEELVKRHKEVAGGVIGDVERAMCTRQGVTKGVRPDDSLWFGQFG</sequence>
<dbReference type="CDD" id="cd13910">
    <property type="entry name" value="CuRO_3_MCO_like_4"/>
    <property type="match status" value="1"/>
</dbReference>
<dbReference type="InterPro" id="IPR011707">
    <property type="entry name" value="Cu-oxidase-like_N"/>
</dbReference>
<dbReference type="Pfam" id="PF07731">
    <property type="entry name" value="Cu-oxidase_2"/>
    <property type="match status" value="1"/>
</dbReference>
<dbReference type="CDD" id="cd13857">
    <property type="entry name" value="CuRO_1_Diphenol_Ox"/>
    <property type="match status" value="1"/>
</dbReference>
<dbReference type="OrthoDB" id="2121828at2759"/>
<dbReference type="InterPro" id="IPR008972">
    <property type="entry name" value="Cupredoxin"/>
</dbReference>
<evidence type="ECO:0000256" key="5">
    <source>
        <dbReference type="SAM" id="MobiDB-lite"/>
    </source>
</evidence>
<evidence type="ECO:0000259" key="8">
    <source>
        <dbReference type="Pfam" id="PF07732"/>
    </source>
</evidence>
<evidence type="ECO:0000259" key="7">
    <source>
        <dbReference type="Pfam" id="PF07731"/>
    </source>
</evidence>
<evidence type="ECO:0000313" key="10">
    <source>
        <dbReference type="Proteomes" id="UP000070501"/>
    </source>
</evidence>
<dbReference type="InterPro" id="IPR001117">
    <property type="entry name" value="Cu-oxidase_2nd"/>
</dbReference>
<dbReference type="PANTHER" id="PTHR11709:SF414">
    <property type="entry name" value="ADR239WP"/>
    <property type="match status" value="1"/>
</dbReference>
<evidence type="ECO:0000256" key="1">
    <source>
        <dbReference type="ARBA" id="ARBA00010609"/>
    </source>
</evidence>
<dbReference type="PROSITE" id="PS00080">
    <property type="entry name" value="MULTICOPPER_OXIDASE2"/>
    <property type="match status" value="1"/>
</dbReference>
<comment type="similarity">
    <text evidence="1">Belongs to the multicopper oxidase family.</text>
</comment>
<dbReference type="InterPro" id="IPR033138">
    <property type="entry name" value="Cu_oxidase_CS"/>
</dbReference>
<dbReference type="GO" id="GO:0005507">
    <property type="term" value="F:copper ion binding"/>
    <property type="evidence" value="ECO:0007669"/>
    <property type="project" value="InterPro"/>
</dbReference>
<feature type="domain" description="Plastocyanin-like" evidence="8">
    <location>
        <begin position="49"/>
        <end position="160"/>
    </location>
</feature>
<keyword evidence="2" id="KW-0479">Metal-binding</keyword>
<dbReference type="InterPro" id="IPR002355">
    <property type="entry name" value="Cu_oxidase_Cu_BS"/>
</dbReference>
<dbReference type="EMBL" id="KQ964248">
    <property type="protein sequence ID" value="KXJ93513.1"/>
    <property type="molecule type" value="Genomic_DNA"/>
</dbReference>
<keyword evidence="10" id="KW-1185">Reference proteome</keyword>
<reference evidence="10" key="1">
    <citation type="submission" date="2016-02" db="EMBL/GenBank/DDBJ databases">
        <title>Draft genome sequence of Microdochium bolleyi, a fungal endophyte of beachgrass.</title>
        <authorList>
            <consortium name="DOE Joint Genome Institute"/>
            <person name="David A.S."/>
            <person name="May G."/>
            <person name="Haridas S."/>
            <person name="Lim J."/>
            <person name="Wang M."/>
            <person name="Labutti K."/>
            <person name="Lipzen A."/>
            <person name="Barry K."/>
            <person name="Grigoriev I.V."/>
        </authorList>
    </citation>
    <scope>NUCLEOTIDE SEQUENCE [LARGE SCALE GENOMIC DNA]</scope>
    <source>
        <strain evidence="10">J235TASD1</strain>
    </source>
</reference>
<gene>
    <name evidence="9" type="ORF">Micbo1qcDRAFT_194666</name>
</gene>
<feature type="domain" description="Plastocyanin-like" evidence="7">
    <location>
        <begin position="471"/>
        <end position="595"/>
    </location>
</feature>
<accession>A0A136J8L0</accession>
<protein>
    <submittedName>
        <fullName evidence="9">Multicopper oxidase-domain-containing protein</fullName>
    </submittedName>
</protein>
<organism evidence="9 10">
    <name type="scientific">Microdochium bolleyi</name>
    <dbReference type="NCBI Taxonomy" id="196109"/>
    <lineage>
        <taxon>Eukaryota</taxon>
        <taxon>Fungi</taxon>
        <taxon>Dikarya</taxon>
        <taxon>Ascomycota</taxon>
        <taxon>Pezizomycotina</taxon>
        <taxon>Sordariomycetes</taxon>
        <taxon>Xylariomycetidae</taxon>
        <taxon>Xylariales</taxon>
        <taxon>Microdochiaceae</taxon>
        <taxon>Microdochium</taxon>
    </lineage>
</organism>
<dbReference type="AlphaFoldDB" id="A0A136J8L0"/>
<dbReference type="Pfam" id="PF00394">
    <property type="entry name" value="Cu-oxidase"/>
    <property type="match status" value="1"/>
</dbReference>
<feature type="domain" description="Plastocyanin-like" evidence="6">
    <location>
        <begin position="177"/>
        <end position="330"/>
    </location>
</feature>
<dbReference type="InParanoid" id="A0A136J8L0"/>
<evidence type="ECO:0000313" key="9">
    <source>
        <dbReference type="EMBL" id="KXJ93513.1"/>
    </source>
</evidence>